<sequence>MRFQFFFQEAIVSDQFTISQLAKSAGIRTSTVRYYERIGLVEPEERSRGNYRLYSDASLDRLKFIRAAQATGFTLDDVKALLLDDAGGTPTCGSVRGLIEDRLADTERRLKDLRHVRRILKSALQQCEQQKKSDCCHVVAGLHRD</sequence>
<dbReference type="Pfam" id="PF13411">
    <property type="entry name" value="MerR_1"/>
    <property type="match status" value="1"/>
</dbReference>
<dbReference type="PRINTS" id="PR00040">
    <property type="entry name" value="HTHMERR"/>
</dbReference>
<dbReference type="InterPro" id="IPR047057">
    <property type="entry name" value="MerR_fam"/>
</dbReference>
<dbReference type="CDD" id="cd04770">
    <property type="entry name" value="HTH_HMRTR"/>
    <property type="match status" value="1"/>
</dbReference>
<accession>A0ABP8MLD0</accession>
<dbReference type="PANTHER" id="PTHR30204">
    <property type="entry name" value="REDOX-CYCLING DRUG-SENSING TRANSCRIPTIONAL ACTIVATOR SOXR"/>
    <property type="match status" value="1"/>
</dbReference>
<evidence type="ECO:0000313" key="4">
    <source>
        <dbReference type="EMBL" id="GAA4451422.1"/>
    </source>
</evidence>
<organism evidence="4 5">
    <name type="scientific">Novipirellula rosea</name>
    <dbReference type="NCBI Taxonomy" id="1031540"/>
    <lineage>
        <taxon>Bacteria</taxon>
        <taxon>Pseudomonadati</taxon>
        <taxon>Planctomycetota</taxon>
        <taxon>Planctomycetia</taxon>
        <taxon>Pirellulales</taxon>
        <taxon>Pirellulaceae</taxon>
        <taxon>Novipirellula</taxon>
    </lineage>
</organism>
<evidence type="ECO:0000259" key="3">
    <source>
        <dbReference type="PROSITE" id="PS50937"/>
    </source>
</evidence>
<keyword evidence="2" id="KW-0175">Coiled coil</keyword>
<dbReference type="InterPro" id="IPR009061">
    <property type="entry name" value="DNA-bd_dom_put_sf"/>
</dbReference>
<keyword evidence="5" id="KW-1185">Reference proteome</keyword>
<keyword evidence="1" id="KW-0238">DNA-binding</keyword>
<dbReference type="PANTHER" id="PTHR30204:SF92">
    <property type="entry name" value="HTH-TYPE TRANSCRIPTIONAL REGULATOR ZNTR"/>
    <property type="match status" value="1"/>
</dbReference>
<evidence type="ECO:0000256" key="1">
    <source>
        <dbReference type="ARBA" id="ARBA00023125"/>
    </source>
</evidence>
<feature type="domain" description="HTH merR-type" evidence="3">
    <location>
        <begin position="15"/>
        <end position="84"/>
    </location>
</feature>
<dbReference type="Proteomes" id="UP001500840">
    <property type="component" value="Unassembled WGS sequence"/>
</dbReference>
<proteinExistence type="predicted"/>
<gene>
    <name evidence="4" type="ORF">GCM10023156_19070</name>
</gene>
<dbReference type="PROSITE" id="PS50937">
    <property type="entry name" value="HTH_MERR_2"/>
    <property type="match status" value="1"/>
</dbReference>
<dbReference type="Gene3D" id="1.10.1660.10">
    <property type="match status" value="1"/>
</dbReference>
<dbReference type="InterPro" id="IPR000551">
    <property type="entry name" value="MerR-type_HTH_dom"/>
</dbReference>
<evidence type="ECO:0000313" key="5">
    <source>
        <dbReference type="Proteomes" id="UP001500840"/>
    </source>
</evidence>
<dbReference type="SMART" id="SM00422">
    <property type="entry name" value="HTH_MERR"/>
    <property type="match status" value="1"/>
</dbReference>
<feature type="coiled-coil region" evidence="2">
    <location>
        <begin position="103"/>
        <end position="130"/>
    </location>
</feature>
<dbReference type="SUPFAM" id="SSF46955">
    <property type="entry name" value="Putative DNA-binding domain"/>
    <property type="match status" value="1"/>
</dbReference>
<comment type="caution">
    <text evidence="4">The sequence shown here is derived from an EMBL/GenBank/DDBJ whole genome shotgun (WGS) entry which is preliminary data.</text>
</comment>
<dbReference type="EMBL" id="BAABGA010000024">
    <property type="protein sequence ID" value="GAA4451422.1"/>
    <property type="molecule type" value="Genomic_DNA"/>
</dbReference>
<name>A0ABP8MLD0_9BACT</name>
<protein>
    <submittedName>
        <fullName evidence="4">Heavy metal-responsive transcriptional regulator</fullName>
    </submittedName>
</protein>
<reference evidence="5" key="1">
    <citation type="journal article" date="2019" name="Int. J. Syst. Evol. Microbiol.">
        <title>The Global Catalogue of Microorganisms (GCM) 10K type strain sequencing project: providing services to taxonomists for standard genome sequencing and annotation.</title>
        <authorList>
            <consortium name="The Broad Institute Genomics Platform"/>
            <consortium name="The Broad Institute Genome Sequencing Center for Infectious Disease"/>
            <person name="Wu L."/>
            <person name="Ma J."/>
        </authorList>
    </citation>
    <scope>NUCLEOTIDE SEQUENCE [LARGE SCALE GENOMIC DNA]</scope>
    <source>
        <strain evidence="5">JCM 17759</strain>
    </source>
</reference>
<evidence type="ECO:0000256" key="2">
    <source>
        <dbReference type="SAM" id="Coils"/>
    </source>
</evidence>